<evidence type="ECO:0000256" key="2">
    <source>
        <dbReference type="ARBA" id="ARBA00022475"/>
    </source>
</evidence>
<feature type="transmembrane region" description="Helical" evidence="6">
    <location>
        <begin position="241"/>
        <end position="263"/>
    </location>
</feature>
<dbReference type="RefSeq" id="WP_228233408.1">
    <property type="nucleotide sequence ID" value="NZ_ARXL01000005.1"/>
</dbReference>
<feature type="transmembrane region" description="Helical" evidence="6">
    <location>
        <begin position="189"/>
        <end position="212"/>
    </location>
</feature>
<evidence type="ECO:0000256" key="6">
    <source>
        <dbReference type="SAM" id="Phobius"/>
    </source>
</evidence>
<organism evidence="7 8">
    <name type="scientific">Alloalcanivorax marinus</name>
    <dbReference type="NCBI Taxonomy" id="1177169"/>
    <lineage>
        <taxon>Bacteria</taxon>
        <taxon>Pseudomonadati</taxon>
        <taxon>Pseudomonadota</taxon>
        <taxon>Gammaproteobacteria</taxon>
        <taxon>Oceanospirillales</taxon>
        <taxon>Alcanivoracaceae</taxon>
        <taxon>Alloalcanivorax</taxon>
    </lineage>
</organism>
<dbReference type="Pfam" id="PF09678">
    <property type="entry name" value="Caa3_CtaG"/>
    <property type="match status" value="1"/>
</dbReference>
<feature type="transmembrane region" description="Helical" evidence="6">
    <location>
        <begin position="44"/>
        <end position="62"/>
    </location>
</feature>
<evidence type="ECO:0000256" key="5">
    <source>
        <dbReference type="ARBA" id="ARBA00023136"/>
    </source>
</evidence>
<keyword evidence="5 6" id="KW-0472">Membrane</keyword>
<feature type="transmembrane region" description="Helical" evidence="6">
    <location>
        <begin position="159"/>
        <end position="177"/>
    </location>
</feature>
<accession>A0A9Q3UJ37</accession>
<reference evidence="7" key="1">
    <citation type="submission" date="2021-10" db="EMBL/GenBank/DDBJ databases">
        <title>The diversity and Nitrogen Metabolism of Culturable Nitrate-Utilizing Bacteria Within the Oxygen Minimum Zone of the Changjiang (Yangtze River)Estuary.</title>
        <authorList>
            <person name="Zhang D."/>
            <person name="Zheng J."/>
            <person name="Liu S."/>
            <person name="He W."/>
        </authorList>
    </citation>
    <scope>NUCLEOTIDE SEQUENCE</scope>
    <source>
        <strain evidence="7">FXH-223</strain>
    </source>
</reference>
<evidence type="ECO:0000313" key="7">
    <source>
        <dbReference type="EMBL" id="MCC4307917.1"/>
    </source>
</evidence>
<keyword evidence="4 6" id="KW-1133">Transmembrane helix</keyword>
<protein>
    <submittedName>
        <fullName evidence="7">Cytochrome c oxidase assembly protein</fullName>
    </submittedName>
</protein>
<keyword evidence="8" id="KW-1185">Reference proteome</keyword>
<dbReference type="Proteomes" id="UP001108027">
    <property type="component" value="Unassembled WGS sequence"/>
</dbReference>
<evidence type="ECO:0000313" key="8">
    <source>
        <dbReference type="Proteomes" id="UP001108027"/>
    </source>
</evidence>
<feature type="transmembrane region" description="Helical" evidence="6">
    <location>
        <begin position="12"/>
        <end position="32"/>
    </location>
</feature>
<dbReference type="GO" id="GO:0005886">
    <property type="term" value="C:plasma membrane"/>
    <property type="evidence" value="ECO:0007669"/>
    <property type="project" value="UniProtKB-SubCell"/>
</dbReference>
<evidence type="ECO:0000256" key="4">
    <source>
        <dbReference type="ARBA" id="ARBA00022989"/>
    </source>
</evidence>
<gene>
    <name evidence="7" type="ORF">LL252_04975</name>
</gene>
<comment type="caution">
    <text evidence="7">The sequence shown here is derived from an EMBL/GenBank/DDBJ whole genome shotgun (WGS) entry which is preliminary data.</text>
</comment>
<name>A0A9Q3UJ37_9GAMM</name>
<keyword evidence="2" id="KW-1003">Cell membrane</keyword>
<evidence type="ECO:0000256" key="3">
    <source>
        <dbReference type="ARBA" id="ARBA00022692"/>
    </source>
</evidence>
<sequence length="271" mass="30389">MLHTLSGALTPYIFSPITVLLFLVAVTAYLVGWRRLAAHGRSPSGWRTLSFFLGVLLCYTVMHTQFDYYSRYMFFVHRAQHLVLHHLGAFLIALANPLPVLAACAGERRFPRLAAAFRPVRRVLFDPLVATVLFVGLIFFWLTPSIHFDAMLSLRLYELMNWSMLVDGVIFWLVILDPRDPDRAGTSRFGVRFLMLVAALFPQILLGAYITFADAGLYDVYAICGRAFAIDPATDQVLGGILTWIPAAMMTIIGALVVLRLYLRDDSKKGG</sequence>
<feature type="transmembrane region" description="Helical" evidence="6">
    <location>
        <begin position="123"/>
        <end position="143"/>
    </location>
</feature>
<keyword evidence="3 6" id="KW-0812">Transmembrane</keyword>
<dbReference type="EMBL" id="JAJGNA010000004">
    <property type="protein sequence ID" value="MCC4307917.1"/>
    <property type="molecule type" value="Genomic_DNA"/>
</dbReference>
<comment type="subcellular location">
    <subcellularLocation>
        <location evidence="1">Cell membrane</location>
        <topology evidence="1">Multi-pass membrane protein</topology>
    </subcellularLocation>
</comment>
<proteinExistence type="predicted"/>
<dbReference type="InterPro" id="IPR019108">
    <property type="entry name" value="Caa3_assmbl_CtaG-rel"/>
</dbReference>
<dbReference type="AlphaFoldDB" id="A0A9Q3UJ37"/>
<evidence type="ECO:0000256" key="1">
    <source>
        <dbReference type="ARBA" id="ARBA00004651"/>
    </source>
</evidence>
<feature type="transmembrane region" description="Helical" evidence="6">
    <location>
        <begin position="82"/>
        <end position="102"/>
    </location>
</feature>